<organism evidence="2 3">
    <name type="scientific">Actinomadura fulvescens</name>
    <dbReference type="NCBI Taxonomy" id="46160"/>
    <lineage>
        <taxon>Bacteria</taxon>
        <taxon>Bacillati</taxon>
        <taxon>Actinomycetota</taxon>
        <taxon>Actinomycetes</taxon>
        <taxon>Streptosporangiales</taxon>
        <taxon>Thermomonosporaceae</taxon>
        <taxon>Actinomadura</taxon>
    </lineage>
</organism>
<accession>A0ABN3PF58</accession>
<gene>
    <name evidence="2" type="ORF">GCM10010411_09420</name>
</gene>
<name>A0ABN3PF58_9ACTN</name>
<dbReference type="Proteomes" id="UP001501509">
    <property type="component" value="Unassembled WGS sequence"/>
</dbReference>
<proteinExistence type="predicted"/>
<dbReference type="SUPFAM" id="SSF53850">
    <property type="entry name" value="Periplasmic binding protein-like II"/>
    <property type="match status" value="1"/>
</dbReference>
<sequence length="234" mass="25930">MIGYYGIDKDAYSGFFVPEESPVKGPRDLLGKKVGMNTLGAHHEAVLDIYLQRGGVSQADVKKVEPLVVPPVNTEQTLRQKQIDVGVLGGIFRDKALAAGGLRKVFSDHDLLGALTAGTYVFRDDFIKRHPETVKAFTAAIAKAIEWSRTTPRRQVIDRFVAIVQKRKRNESPEALKYWKSWGVAGKGGVITDKEFSVWATWLEQQGQIPKGEVKVPDLYTNEFNPYADGGARA</sequence>
<evidence type="ECO:0000259" key="1">
    <source>
        <dbReference type="Pfam" id="PF09084"/>
    </source>
</evidence>
<feature type="domain" description="SsuA/THI5-like" evidence="1">
    <location>
        <begin position="12"/>
        <end position="153"/>
    </location>
</feature>
<dbReference type="InterPro" id="IPR015168">
    <property type="entry name" value="SsuA/THI5"/>
</dbReference>
<reference evidence="2 3" key="1">
    <citation type="journal article" date="2019" name="Int. J. Syst. Evol. Microbiol.">
        <title>The Global Catalogue of Microorganisms (GCM) 10K type strain sequencing project: providing services to taxonomists for standard genome sequencing and annotation.</title>
        <authorList>
            <consortium name="The Broad Institute Genomics Platform"/>
            <consortium name="The Broad Institute Genome Sequencing Center for Infectious Disease"/>
            <person name="Wu L."/>
            <person name="Ma J."/>
        </authorList>
    </citation>
    <scope>NUCLEOTIDE SEQUENCE [LARGE SCALE GENOMIC DNA]</scope>
    <source>
        <strain evidence="2 3">JCM 6833</strain>
    </source>
</reference>
<evidence type="ECO:0000313" key="3">
    <source>
        <dbReference type="Proteomes" id="UP001501509"/>
    </source>
</evidence>
<dbReference type="EMBL" id="BAAATD010000001">
    <property type="protein sequence ID" value="GAA2578999.1"/>
    <property type="molecule type" value="Genomic_DNA"/>
</dbReference>
<protein>
    <recommendedName>
        <fullName evidence="1">SsuA/THI5-like domain-containing protein</fullName>
    </recommendedName>
</protein>
<dbReference type="Gene3D" id="3.40.190.10">
    <property type="entry name" value="Periplasmic binding protein-like II"/>
    <property type="match status" value="1"/>
</dbReference>
<evidence type="ECO:0000313" key="2">
    <source>
        <dbReference type="EMBL" id="GAA2578999.1"/>
    </source>
</evidence>
<comment type="caution">
    <text evidence="2">The sequence shown here is derived from an EMBL/GenBank/DDBJ whole genome shotgun (WGS) entry which is preliminary data.</text>
</comment>
<dbReference type="Pfam" id="PF09084">
    <property type="entry name" value="NMT1"/>
    <property type="match status" value="1"/>
</dbReference>
<keyword evidence="3" id="KW-1185">Reference proteome</keyword>
<dbReference type="PANTHER" id="PTHR30024">
    <property type="entry name" value="ALIPHATIC SULFONATES-BINDING PROTEIN-RELATED"/>
    <property type="match status" value="1"/>
</dbReference>